<keyword evidence="11 17" id="KW-0133">Cell shape</keyword>
<sequence length="456" mass="49419">MTGLFQDKQVVVLGLARSGFAVAKLLVEQGAKVIVNDARERIECANEADPLEQMGISVICGGHPDDLICRQVDLVVKNPGIPYHIKPIEQALKLGIPVVTEVEIASQFSKAPIIGITGSNGKTTTTTLVGKMLQNSEVSVTVAGNIGQALSEVTPGLSESDWLVAELSSFQLKGTVTFQPKIAALLNVTPAHMDYHQTMEDYVTSKWNLFQNQTPDDVAILNADSAICRELVEDGNLNSRIIWFSKDEVAGQGVFIKDGWIISNLDGKETAILPVEEVALPGPFNLENVLAATAISIVAGAHIERIAETIRMFGGVEHRLEYVETIEGVRYYNDSKATNAQATLTALTSFEEPIVWIAGGLDRGVDFQELIPVLSEHVQAVIAYGESSPILALRAREAGIESIIQVEDIEEAVYSAHEISRSGDVVVLSPACASWDLYTSFEQRGSIFKQAVHRLV</sequence>
<dbReference type="InterPro" id="IPR036615">
    <property type="entry name" value="Mur_ligase_C_dom_sf"/>
</dbReference>
<dbReference type="GO" id="GO:0008764">
    <property type="term" value="F:UDP-N-acetylmuramoylalanine-D-glutamate ligase activity"/>
    <property type="evidence" value="ECO:0007669"/>
    <property type="project" value="UniProtKB-UniRule"/>
</dbReference>
<evidence type="ECO:0000256" key="11">
    <source>
        <dbReference type="ARBA" id="ARBA00022960"/>
    </source>
</evidence>
<reference evidence="21 22" key="1">
    <citation type="submission" date="2019-03" db="EMBL/GenBank/DDBJ databases">
        <title>Genomic Encyclopedia of Type Strains, Phase IV (KMG-IV): sequencing the most valuable type-strain genomes for metagenomic binning, comparative biology and taxonomic classification.</title>
        <authorList>
            <person name="Goeker M."/>
        </authorList>
    </citation>
    <scope>NUCLEOTIDE SEQUENCE [LARGE SCALE GENOMIC DNA]</scope>
    <source>
        <strain evidence="21 22">DSM 46831</strain>
    </source>
</reference>
<evidence type="ECO:0000256" key="1">
    <source>
        <dbReference type="ARBA" id="ARBA00002734"/>
    </source>
</evidence>
<dbReference type="SUPFAM" id="SSF53244">
    <property type="entry name" value="MurD-like peptide ligases, peptide-binding domain"/>
    <property type="match status" value="1"/>
</dbReference>
<evidence type="ECO:0000256" key="16">
    <source>
        <dbReference type="ARBA" id="ARBA00047632"/>
    </source>
</evidence>
<dbReference type="Proteomes" id="UP000294746">
    <property type="component" value="Unassembled WGS sequence"/>
</dbReference>
<dbReference type="SUPFAM" id="SSF53623">
    <property type="entry name" value="MurD-like peptide ligases, catalytic domain"/>
    <property type="match status" value="1"/>
</dbReference>
<dbReference type="UniPathway" id="UPA00219"/>
<evidence type="ECO:0000256" key="9">
    <source>
        <dbReference type="ARBA" id="ARBA00022741"/>
    </source>
</evidence>
<dbReference type="PANTHER" id="PTHR43692:SF1">
    <property type="entry name" value="UDP-N-ACETYLMURAMOYLALANINE--D-GLUTAMATE LIGASE"/>
    <property type="match status" value="1"/>
</dbReference>
<feature type="domain" description="Mur ligase central" evidence="20">
    <location>
        <begin position="116"/>
        <end position="295"/>
    </location>
</feature>
<dbReference type="Gene3D" id="3.40.50.720">
    <property type="entry name" value="NAD(P)-binding Rossmann-like Domain"/>
    <property type="match status" value="1"/>
</dbReference>
<dbReference type="HAMAP" id="MF_00639">
    <property type="entry name" value="MurD"/>
    <property type="match status" value="1"/>
</dbReference>
<evidence type="ECO:0000256" key="17">
    <source>
        <dbReference type="HAMAP-Rule" id="MF_00639"/>
    </source>
</evidence>
<dbReference type="PANTHER" id="PTHR43692">
    <property type="entry name" value="UDP-N-ACETYLMURAMOYLALANINE--D-GLUTAMATE LIGASE"/>
    <property type="match status" value="1"/>
</dbReference>
<evidence type="ECO:0000256" key="8">
    <source>
        <dbReference type="ARBA" id="ARBA00022598"/>
    </source>
</evidence>
<evidence type="ECO:0000256" key="7">
    <source>
        <dbReference type="ARBA" id="ARBA00022490"/>
    </source>
</evidence>
<organism evidence="21 22">
    <name type="scientific">Baia soyae</name>
    <dbReference type="NCBI Taxonomy" id="1544746"/>
    <lineage>
        <taxon>Bacteria</taxon>
        <taxon>Bacillati</taxon>
        <taxon>Bacillota</taxon>
        <taxon>Bacilli</taxon>
        <taxon>Bacillales</taxon>
        <taxon>Thermoactinomycetaceae</taxon>
        <taxon>Baia</taxon>
    </lineage>
</organism>
<dbReference type="GO" id="GO:0071555">
    <property type="term" value="P:cell wall organization"/>
    <property type="evidence" value="ECO:0007669"/>
    <property type="project" value="UniProtKB-KW"/>
</dbReference>
<keyword evidence="13 17" id="KW-0961">Cell wall biogenesis/degradation</keyword>
<keyword evidence="17 18" id="KW-0131">Cell cycle</keyword>
<accession>A0A4R2RZJ6</accession>
<dbReference type="GO" id="GO:0008360">
    <property type="term" value="P:regulation of cell shape"/>
    <property type="evidence" value="ECO:0007669"/>
    <property type="project" value="UniProtKB-KW"/>
</dbReference>
<evidence type="ECO:0000256" key="14">
    <source>
        <dbReference type="ARBA" id="ARBA00030398"/>
    </source>
</evidence>
<proteinExistence type="inferred from homology"/>
<protein>
    <recommendedName>
        <fullName evidence="6 17">UDP-N-acetylmuramoylalanine--D-glutamate ligase</fullName>
        <ecNumber evidence="5 17">6.3.2.9</ecNumber>
    </recommendedName>
    <alternativeName>
        <fullName evidence="15 17">D-glutamic acid-adding enzyme</fullName>
    </alternativeName>
    <alternativeName>
        <fullName evidence="14 17">UDP-N-acetylmuramoyl-L-alanyl-D-glutamate synthetase</fullName>
    </alternativeName>
</protein>
<gene>
    <name evidence="17" type="primary">murD</name>
    <name evidence="21" type="ORF">EDD57_10269</name>
</gene>
<evidence type="ECO:0000313" key="22">
    <source>
        <dbReference type="Proteomes" id="UP000294746"/>
    </source>
</evidence>
<dbReference type="GO" id="GO:0005524">
    <property type="term" value="F:ATP binding"/>
    <property type="evidence" value="ECO:0007669"/>
    <property type="project" value="UniProtKB-UniRule"/>
</dbReference>
<evidence type="ECO:0000256" key="5">
    <source>
        <dbReference type="ARBA" id="ARBA00012212"/>
    </source>
</evidence>
<dbReference type="GO" id="GO:0005737">
    <property type="term" value="C:cytoplasm"/>
    <property type="evidence" value="ECO:0007669"/>
    <property type="project" value="UniProtKB-SubCell"/>
</dbReference>
<keyword evidence="8 17" id="KW-0436">Ligase</keyword>
<evidence type="ECO:0000256" key="4">
    <source>
        <dbReference type="ARBA" id="ARBA00010416"/>
    </source>
</evidence>
<dbReference type="InterPro" id="IPR005762">
    <property type="entry name" value="MurD"/>
</dbReference>
<dbReference type="InterPro" id="IPR013221">
    <property type="entry name" value="Mur_ligase_cen"/>
</dbReference>
<evidence type="ECO:0000259" key="19">
    <source>
        <dbReference type="Pfam" id="PF02875"/>
    </source>
</evidence>
<comment type="catalytic activity">
    <reaction evidence="16 17 18">
        <text>UDP-N-acetyl-alpha-D-muramoyl-L-alanine + D-glutamate + ATP = UDP-N-acetyl-alpha-D-muramoyl-L-alanyl-D-glutamate + ADP + phosphate + H(+)</text>
        <dbReference type="Rhea" id="RHEA:16429"/>
        <dbReference type="ChEBI" id="CHEBI:15378"/>
        <dbReference type="ChEBI" id="CHEBI:29986"/>
        <dbReference type="ChEBI" id="CHEBI:30616"/>
        <dbReference type="ChEBI" id="CHEBI:43474"/>
        <dbReference type="ChEBI" id="CHEBI:83898"/>
        <dbReference type="ChEBI" id="CHEBI:83900"/>
        <dbReference type="ChEBI" id="CHEBI:456216"/>
        <dbReference type="EC" id="6.3.2.9"/>
    </reaction>
</comment>
<comment type="similarity">
    <text evidence="4 17">Belongs to the MurCDEF family.</text>
</comment>
<comment type="pathway">
    <text evidence="3 17 18">Cell wall biogenesis; peptidoglycan biosynthesis.</text>
</comment>
<comment type="function">
    <text evidence="1 17 18">Cell wall formation. Catalyzes the addition of glutamate to the nucleotide precursor UDP-N-acetylmuramoyl-L-alanine (UMA).</text>
</comment>
<keyword evidence="10 17" id="KW-0067">ATP-binding</keyword>
<dbReference type="InterPro" id="IPR036565">
    <property type="entry name" value="Mur-like_cat_sf"/>
</dbReference>
<dbReference type="RefSeq" id="WP_131847529.1">
    <property type="nucleotide sequence ID" value="NZ_SLXV01000002.1"/>
</dbReference>
<evidence type="ECO:0000256" key="15">
    <source>
        <dbReference type="ARBA" id="ARBA00032324"/>
    </source>
</evidence>
<evidence type="ECO:0000256" key="10">
    <source>
        <dbReference type="ARBA" id="ARBA00022840"/>
    </source>
</evidence>
<keyword evidence="12 17" id="KW-0573">Peptidoglycan synthesis</keyword>
<dbReference type="OrthoDB" id="9809796at2"/>
<dbReference type="InterPro" id="IPR004101">
    <property type="entry name" value="Mur_ligase_C"/>
</dbReference>
<dbReference type="AlphaFoldDB" id="A0A4R2RZJ6"/>
<evidence type="ECO:0000256" key="13">
    <source>
        <dbReference type="ARBA" id="ARBA00023316"/>
    </source>
</evidence>
<feature type="binding site" evidence="17">
    <location>
        <begin position="118"/>
        <end position="124"/>
    </location>
    <ligand>
        <name>ATP</name>
        <dbReference type="ChEBI" id="CHEBI:30616"/>
    </ligand>
</feature>
<dbReference type="Pfam" id="PF02875">
    <property type="entry name" value="Mur_ligase_C"/>
    <property type="match status" value="1"/>
</dbReference>
<keyword evidence="17 18" id="KW-0132">Cell division</keyword>
<evidence type="ECO:0000256" key="12">
    <source>
        <dbReference type="ARBA" id="ARBA00022984"/>
    </source>
</evidence>
<feature type="domain" description="Mur ligase C-terminal" evidence="19">
    <location>
        <begin position="318"/>
        <end position="432"/>
    </location>
</feature>
<evidence type="ECO:0000256" key="6">
    <source>
        <dbReference type="ARBA" id="ARBA00015655"/>
    </source>
</evidence>
<dbReference type="EC" id="6.3.2.9" evidence="5 17"/>
<keyword evidence="22" id="KW-1185">Reference proteome</keyword>
<keyword evidence="9 17" id="KW-0547">Nucleotide-binding</keyword>
<dbReference type="GO" id="GO:0051301">
    <property type="term" value="P:cell division"/>
    <property type="evidence" value="ECO:0007669"/>
    <property type="project" value="UniProtKB-KW"/>
</dbReference>
<evidence type="ECO:0000313" key="21">
    <source>
        <dbReference type="EMBL" id="TCP70427.1"/>
    </source>
</evidence>
<evidence type="ECO:0000256" key="18">
    <source>
        <dbReference type="RuleBase" id="RU003664"/>
    </source>
</evidence>
<dbReference type="Pfam" id="PF08245">
    <property type="entry name" value="Mur_ligase_M"/>
    <property type="match status" value="1"/>
</dbReference>
<evidence type="ECO:0000256" key="3">
    <source>
        <dbReference type="ARBA" id="ARBA00004752"/>
    </source>
</evidence>
<name>A0A4R2RZJ6_9BACL</name>
<evidence type="ECO:0000256" key="2">
    <source>
        <dbReference type="ARBA" id="ARBA00004496"/>
    </source>
</evidence>
<comment type="caution">
    <text evidence="21">The sequence shown here is derived from an EMBL/GenBank/DDBJ whole genome shotgun (WGS) entry which is preliminary data.</text>
</comment>
<dbReference type="EMBL" id="SLXV01000002">
    <property type="protein sequence ID" value="TCP70427.1"/>
    <property type="molecule type" value="Genomic_DNA"/>
</dbReference>
<dbReference type="Pfam" id="PF21799">
    <property type="entry name" value="MurD-like_N"/>
    <property type="match status" value="1"/>
</dbReference>
<dbReference type="SUPFAM" id="SSF51984">
    <property type="entry name" value="MurCD N-terminal domain"/>
    <property type="match status" value="1"/>
</dbReference>
<evidence type="ECO:0000259" key="20">
    <source>
        <dbReference type="Pfam" id="PF08245"/>
    </source>
</evidence>
<dbReference type="Gene3D" id="3.40.1190.10">
    <property type="entry name" value="Mur-like, catalytic domain"/>
    <property type="match status" value="1"/>
</dbReference>
<dbReference type="Gene3D" id="3.90.190.20">
    <property type="entry name" value="Mur ligase, C-terminal domain"/>
    <property type="match status" value="1"/>
</dbReference>
<comment type="subcellular location">
    <subcellularLocation>
        <location evidence="2 17 18">Cytoplasm</location>
    </subcellularLocation>
</comment>
<dbReference type="NCBIfam" id="TIGR01087">
    <property type="entry name" value="murD"/>
    <property type="match status" value="1"/>
</dbReference>
<keyword evidence="7 17" id="KW-0963">Cytoplasm</keyword>
<dbReference type="GO" id="GO:0009252">
    <property type="term" value="P:peptidoglycan biosynthetic process"/>
    <property type="evidence" value="ECO:0007669"/>
    <property type="project" value="UniProtKB-UniRule"/>
</dbReference>